<accession>A0A4R6U6L6</accession>
<name>A0A4R6U6L6_9BACI</name>
<reference evidence="1 2" key="1">
    <citation type="submission" date="2019-03" db="EMBL/GenBank/DDBJ databases">
        <title>Genomic Encyclopedia of Type Strains, Phase IV (KMG-IV): sequencing the most valuable type-strain genomes for metagenomic binning, comparative biology and taxonomic classification.</title>
        <authorList>
            <person name="Goeker M."/>
        </authorList>
    </citation>
    <scope>NUCLEOTIDE SEQUENCE [LARGE SCALE GENOMIC DNA]</scope>
    <source>
        <strain evidence="1 2">DSM 28697</strain>
    </source>
</reference>
<protein>
    <submittedName>
        <fullName evidence="1">Uncharacterized protein</fullName>
    </submittedName>
</protein>
<dbReference type="GO" id="GO:0030246">
    <property type="term" value="F:carbohydrate binding"/>
    <property type="evidence" value="ECO:0007669"/>
    <property type="project" value="InterPro"/>
</dbReference>
<dbReference type="Gene3D" id="2.70.98.10">
    <property type="match status" value="1"/>
</dbReference>
<keyword evidence="2" id="KW-1185">Reference proteome</keyword>
<dbReference type="RefSeq" id="WP_133580721.1">
    <property type="nucleotide sequence ID" value="NZ_SNYJ01000009.1"/>
</dbReference>
<dbReference type="EMBL" id="SNYJ01000009">
    <property type="protein sequence ID" value="TDQ38664.1"/>
    <property type="molecule type" value="Genomic_DNA"/>
</dbReference>
<dbReference type="OrthoDB" id="57532at2"/>
<gene>
    <name evidence="1" type="ORF">EV213_10932</name>
</gene>
<proteinExistence type="predicted"/>
<evidence type="ECO:0000313" key="1">
    <source>
        <dbReference type="EMBL" id="TDQ38664.1"/>
    </source>
</evidence>
<organism evidence="1 2">
    <name type="scientific">Aureibacillus halotolerans</name>
    <dbReference type="NCBI Taxonomy" id="1508390"/>
    <lineage>
        <taxon>Bacteria</taxon>
        <taxon>Bacillati</taxon>
        <taxon>Bacillota</taxon>
        <taxon>Bacilli</taxon>
        <taxon>Bacillales</taxon>
        <taxon>Bacillaceae</taxon>
        <taxon>Aureibacillus</taxon>
    </lineage>
</organism>
<dbReference type="AlphaFoldDB" id="A0A4R6U6L6"/>
<dbReference type="InterPro" id="IPR014718">
    <property type="entry name" value="GH-type_carb-bd"/>
</dbReference>
<evidence type="ECO:0000313" key="2">
    <source>
        <dbReference type="Proteomes" id="UP000295632"/>
    </source>
</evidence>
<comment type="caution">
    <text evidence="1">The sequence shown here is derived from an EMBL/GenBank/DDBJ whole genome shotgun (WGS) entry which is preliminary data.</text>
</comment>
<sequence>MRQFTSKHGTLIFTFVIQPAEKRGSRVPHYTLTYKGEKRVDLSPLGVTAVHVQPLGSETQLKNVEESETEEGLCVQLHLEEDANPRRQWTIHVVLKEDQLSLRYEIPAQPNWRAALFTGEWTGIALPRDTEVEGEGISIIEMEPKRSSPVPIVYPDGAKAVVDGADNMLISPSTMVPGTLHCHPGNQQTITTLPYVVPWRTIHFI</sequence>
<dbReference type="Proteomes" id="UP000295632">
    <property type="component" value="Unassembled WGS sequence"/>
</dbReference>